<feature type="transmembrane region" description="Helical" evidence="1">
    <location>
        <begin position="156"/>
        <end position="180"/>
    </location>
</feature>
<dbReference type="KEGG" id="nno:NONO_c42000"/>
<dbReference type="Pfam" id="PF20599">
    <property type="entry name" value="DUF6796"/>
    <property type="match status" value="1"/>
</dbReference>
<evidence type="ECO:0000256" key="1">
    <source>
        <dbReference type="SAM" id="Phobius"/>
    </source>
</evidence>
<dbReference type="PATRIC" id="fig|1415166.3.peg.4313"/>
<feature type="transmembrane region" description="Helical" evidence="1">
    <location>
        <begin position="222"/>
        <end position="244"/>
    </location>
</feature>
<keyword evidence="1" id="KW-0812">Transmembrane</keyword>
<keyword evidence="3" id="KW-1185">Reference proteome</keyword>
<dbReference type="STRING" id="1415166.NONO_c42000"/>
<dbReference type="AlphaFoldDB" id="W5TIK8"/>
<accession>W5TIK8</accession>
<protein>
    <recommendedName>
        <fullName evidence="4">Transmembrane protein</fullName>
    </recommendedName>
</protein>
<dbReference type="OrthoDB" id="4546744at2"/>
<evidence type="ECO:0000313" key="2">
    <source>
        <dbReference type="EMBL" id="AHH18984.1"/>
    </source>
</evidence>
<sequence>MTRSSISRHFQGRTKLVRWAGLAGVAGSVLYAIGDVLLLGSKIEPENHPILREPGVKPEVGSMLPASTARLTTGAMCGVFGAPLYLAAAWHLHEGLAPAGRTRSLPPALLLAGAWATPAFIHGTFFHWAEAYRVAEELAPEGERVKRRLLRQADDFGRAIVIAYWPFGIATAAASALVIAAVATGRTAYPRWAGPVVAPALPIVAASVVTGTRLPPEPAGHMLQGAGISVGHLISYGASTALLWSGRRLRR</sequence>
<evidence type="ECO:0000313" key="3">
    <source>
        <dbReference type="Proteomes" id="UP000019150"/>
    </source>
</evidence>
<dbReference type="Proteomes" id="UP000019150">
    <property type="component" value="Chromosome"/>
</dbReference>
<keyword evidence="1" id="KW-0472">Membrane</keyword>
<dbReference type="eggNOG" id="ENOG502ZBWC">
    <property type="taxonomic scope" value="Bacteria"/>
</dbReference>
<feature type="transmembrane region" description="Helical" evidence="1">
    <location>
        <begin position="63"/>
        <end position="87"/>
    </location>
</feature>
<dbReference type="InterPro" id="IPR046475">
    <property type="entry name" value="DUF6796"/>
</dbReference>
<keyword evidence="1" id="KW-1133">Transmembrane helix</keyword>
<feature type="transmembrane region" description="Helical" evidence="1">
    <location>
        <begin position="21"/>
        <end position="43"/>
    </location>
</feature>
<feature type="transmembrane region" description="Helical" evidence="1">
    <location>
        <begin position="108"/>
        <end position="129"/>
    </location>
</feature>
<feature type="transmembrane region" description="Helical" evidence="1">
    <location>
        <begin position="192"/>
        <end position="210"/>
    </location>
</feature>
<dbReference type="RefSeq" id="WP_148306912.1">
    <property type="nucleotide sequence ID" value="NZ_CP006850.1"/>
</dbReference>
<dbReference type="EMBL" id="CP006850">
    <property type="protein sequence ID" value="AHH18984.1"/>
    <property type="molecule type" value="Genomic_DNA"/>
</dbReference>
<proteinExistence type="predicted"/>
<organism evidence="2 3">
    <name type="scientific">Nocardia nova SH22a</name>
    <dbReference type="NCBI Taxonomy" id="1415166"/>
    <lineage>
        <taxon>Bacteria</taxon>
        <taxon>Bacillati</taxon>
        <taxon>Actinomycetota</taxon>
        <taxon>Actinomycetes</taxon>
        <taxon>Mycobacteriales</taxon>
        <taxon>Nocardiaceae</taxon>
        <taxon>Nocardia</taxon>
    </lineage>
</organism>
<reference evidence="2 3" key="1">
    <citation type="journal article" date="2014" name="Appl. Environ. Microbiol.">
        <title>Insights into the Microbial Degradation of Rubber and Gutta-Percha by Analysis of the Complete Genome of Nocardia nova SH22a.</title>
        <authorList>
            <person name="Luo Q."/>
            <person name="Hiessl S."/>
            <person name="Poehlein A."/>
            <person name="Daniel R."/>
            <person name="Steinbuchel A."/>
        </authorList>
    </citation>
    <scope>NUCLEOTIDE SEQUENCE [LARGE SCALE GENOMIC DNA]</scope>
    <source>
        <strain evidence="2">SH22a</strain>
    </source>
</reference>
<dbReference type="HOGENOM" id="CLU_1106263_0_0_11"/>
<name>W5TIK8_9NOCA</name>
<evidence type="ECO:0008006" key="4">
    <source>
        <dbReference type="Google" id="ProtNLM"/>
    </source>
</evidence>
<gene>
    <name evidence="2" type="ORF">NONO_c42000</name>
</gene>